<dbReference type="SUPFAM" id="SSF55729">
    <property type="entry name" value="Acyl-CoA N-acyltransferases (Nat)"/>
    <property type="match status" value="1"/>
</dbReference>
<evidence type="ECO:0000313" key="5">
    <source>
        <dbReference type="Proteomes" id="UP000578091"/>
    </source>
</evidence>
<comment type="caution">
    <text evidence="4">The sequence shown here is derived from an EMBL/GenBank/DDBJ whole genome shotgun (WGS) entry which is preliminary data.</text>
</comment>
<organism evidence="4 5">
    <name type="scientific">Luteimonas salinisoli</name>
    <dbReference type="NCBI Taxonomy" id="2752307"/>
    <lineage>
        <taxon>Bacteria</taxon>
        <taxon>Pseudomonadati</taxon>
        <taxon>Pseudomonadota</taxon>
        <taxon>Gammaproteobacteria</taxon>
        <taxon>Lysobacterales</taxon>
        <taxon>Lysobacteraceae</taxon>
        <taxon>Luteimonas</taxon>
    </lineage>
</organism>
<gene>
    <name evidence="4" type="ORF">H0E84_10580</name>
</gene>
<dbReference type="PROSITE" id="PS51186">
    <property type="entry name" value="GNAT"/>
    <property type="match status" value="1"/>
</dbReference>
<evidence type="ECO:0000256" key="2">
    <source>
        <dbReference type="ARBA" id="ARBA00023315"/>
    </source>
</evidence>
<dbReference type="Pfam" id="PF00583">
    <property type="entry name" value="Acetyltransf_1"/>
    <property type="match status" value="1"/>
</dbReference>
<dbReference type="AlphaFoldDB" id="A0A853JE49"/>
<keyword evidence="2" id="KW-0012">Acyltransferase</keyword>
<accession>A0A853JE49</accession>
<keyword evidence="5" id="KW-1185">Reference proteome</keyword>
<feature type="domain" description="N-acetyltransferase" evidence="3">
    <location>
        <begin position="4"/>
        <end position="172"/>
    </location>
</feature>
<keyword evidence="1 4" id="KW-0808">Transferase</keyword>
<protein>
    <submittedName>
        <fullName evidence="4">GNAT family N-acetyltransferase</fullName>
    </submittedName>
</protein>
<dbReference type="Proteomes" id="UP000578091">
    <property type="component" value="Unassembled WGS sequence"/>
</dbReference>
<dbReference type="InterPro" id="IPR050832">
    <property type="entry name" value="Bact_Acetyltransf"/>
</dbReference>
<dbReference type="PANTHER" id="PTHR43877:SF2">
    <property type="entry name" value="AMINOALKYLPHOSPHONATE N-ACETYLTRANSFERASE-RELATED"/>
    <property type="match status" value="1"/>
</dbReference>
<evidence type="ECO:0000256" key="1">
    <source>
        <dbReference type="ARBA" id="ARBA00022679"/>
    </source>
</evidence>
<evidence type="ECO:0000313" key="4">
    <source>
        <dbReference type="EMBL" id="NZA26830.1"/>
    </source>
</evidence>
<dbReference type="EMBL" id="JACCKA010000062">
    <property type="protein sequence ID" value="NZA26830.1"/>
    <property type="molecule type" value="Genomic_DNA"/>
</dbReference>
<proteinExistence type="predicted"/>
<reference evidence="4 5" key="1">
    <citation type="submission" date="2020-07" db="EMBL/GenBank/DDBJ databases">
        <title>Luteimonas sp. SJ-92.</title>
        <authorList>
            <person name="Huang X.-X."/>
            <person name="Xu L."/>
            <person name="Sun J.-Q."/>
        </authorList>
    </citation>
    <scope>NUCLEOTIDE SEQUENCE [LARGE SCALE GENOMIC DNA]</scope>
    <source>
        <strain evidence="4 5">SJ-92</strain>
    </source>
</reference>
<name>A0A853JE49_9GAMM</name>
<dbReference type="PANTHER" id="PTHR43877">
    <property type="entry name" value="AMINOALKYLPHOSPHONATE N-ACETYLTRANSFERASE-RELATED-RELATED"/>
    <property type="match status" value="1"/>
</dbReference>
<dbReference type="Gene3D" id="3.40.630.30">
    <property type="match status" value="1"/>
</dbReference>
<dbReference type="InterPro" id="IPR000182">
    <property type="entry name" value="GNAT_dom"/>
</dbReference>
<evidence type="ECO:0000259" key="3">
    <source>
        <dbReference type="PROSITE" id="PS51186"/>
    </source>
</evidence>
<sequence>MGTLKIRIASVSDLSTIQIIGRETYREHFPSIWSDDYLQEFLRQDFSKQSLQHSLSSPSHTWLIAQDTSDSVVGYAKLNWDRPEPIFNRVGTELQKIYFRSCTTGQGYGGALLEFIVDMAEKRSDMLWLDVLKSNLGAQRFYASRGFHAMGEIPFNTDISEIGMVVMARPLTVDKSFKPNPLRGSP</sequence>
<dbReference type="InterPro" id="IPR016181">
    <property type="entry name" value="Acyl_CoA_acyltransferase"/>
</dbReference>
<dbReference type="GO" id="GO:0016747">
    <property type="term" value="F:acyltransferase activity, transferring groups other than amino-acyl groups"/>
    <property type="evidence" value="ECO:0007669"/>
    <property type="project" value="InterPro"/>
</dbReference>